<evidence type="ECO:0000256" key="1">
    <source>
        <dbReference type="ARBA" id="ARBA00004202"/>
    </source>
</evidence>
<proteinExistence type="inferred from homology"/>
<evidence type="ECO:0000256" key="5">
    <source>
        <dbReference type="ARBA" id="ARBA00022741"/>
    </source>
</evidence>
<evidence type="ECO:0000313" key="10">
    <source>
        <dbReference type="Proteomes" id="UP001378188"/>
    </source>
</evidence>
<evidence type="ECO:0000259" key="8">
    <source>
        <dbReference type="PROSITE" id="PS50893"/>
    </source>
</evidence>
<comment type="caution">
    <text evidence="9">The sequence shown here is derived from an EMBL/GenBank/DDBJ whole genome shotgun (WGS) entry which is preliminary data.</text>
</comment>
<dbReference type="SMART" id="SM00382">
    <property type="entry name" value="AAA"/>
    <property type="match status" value="1"/>
</dbReference>
<name>A0AAW9S040_9HYPH</name>
<dbReference type="GO" id="GO:0005886">
    <property type="term" value="C:plasma membrane"/>
    <property type="evidence" value="ECO:0007669"/>
    <property type="project" value="UniProtKB-SubCell"/>
</dbReference>
<evidence type="ECO:0000256" key="6">
    <source>
        <dbReference type="ARBA" id="ARBA00022840"/>
    </source>
</evidence>
<keyword evidence="7" id="KW-0472">Membrane</keyword>
<evidence type="ECO:0000256" key="4">
    <source>
        <dbReference type="ARBA" id="ARBA00022475"/>
    </source>
</evidence>
<dbReference type="GO" id="GO:0005524">
    <property type="term" value="F:ATP binding"/>
    <property type="evidence" value="ECO:0007669"/>
    <property type="project" value="UniProtKB-KW"/>
</dbReference>
<dbReference type="InterPro" id="IPR050166">
    <property type="entry name" value="ABC_transporter_ATP-bind"/>
</dbReference>
<comment type="similarity">
    <text evidence="2">Belongs to the ABC transporter superfamily.</text>
</comment>
<dbReference type="InterPro" id="IPR017871">
    <property type="entry name" value="ABC_transporter-like_CS"/>
</dbReference>
<sequence>MIRVTGLEVVFGKGTPLEKKALSGVDFIAGESQFVSVIGSNGAGKSTLLAAIAGDVLPQAGRIEIAGVDVTRQPTAARAGRIARVFQDPLAGSCGRLTIEENLALADARGSRRGFGLAIGRARREMFRHRLKELGLGLEGRLEDQMALLSGGQRQALSLVMATMAQANVLLLDEHTAALDPAMAEFVLDLTRRVVAETGVTTLMVTHSMRQALDMGDRTVMLHEGRVILDVAGDERRNLDVEDLIHMFRKVRGQDIDDDSLLIE</sequence>
<dbReference type="SUPFAM" id="SSF52540">
    <property type="entry name" value="P-loop containing nucleoside triphosphate hydrolases"/>
    <property type="match status" value="1"/>
</dbReference>
<dbReference type="InterPro" id="IPR003593">
    <property type="entry name" value="AAA+_ATPase"/>
</dbReference>
<evidence type="ECO:0000313" key="9">
    <source>
        <dbReference type="EMBL" id="MEJ8574545.1"/>
    </source>
</evidence>
<evidence type="ECO:0000256" key="7">
    <source>
        <dbReference type="ARBA" id="ARBA00023136"/>
    </source>
</evidence>
<dbReference type="Pfam" id="PF00005">
    <property type="entry name" value="ABC_tran"/>
    <property type="match status" value="1"/>
</dbReference>
<dbReference type="PANTHER" id="PTHR42788:SF7">
    <property type="entry name" value="NITRATE ABC TRANSPORTER ATP-BINDING PROTEIN"/>
    <property type="match status" value="1"/>
</dbReference>
<dbReference type="InterPro" id="IPR003439">
    <property type="entry name" value="ABC_transporter-like_ATP-bd"/>
</dbReference>
<keyword evidence="10" id="KW-1185">Reference proteome</keyword>
<accession>A0AAW9S040</accession>
<dbReference type="GO" id="GO:0016887">
    <property type="term" value="F:ATP hydrolysis activity"/>
    <property type="evidence" value="ECO:0007669"/>
    <property type="project" value="InterPro"/>
</dbReference>
<dbReference type="RefSeq" id="WP_340332242.1">
    <property type="nucleotide sequence ID" value="NZ_JAZHOF010000012.1"/>
</dbReference>
<feature type="domain" description="ABC transporter" evidence="8">
    <location>
        <begin position="2"/>
        <end position="249"/>
    </location>
</feature>
<reference evidence="9 10" key="1">
    <citation type="submission" date="2024-02" db="EMBL/GenBank/DDBJ databases">
        <title>Genome analysis and characterization of Microbaculum marinisediminis sp. nov., isolated from marine sediment.</title>
        <authorList>
            <person name="Du Z.-J."/>
            <person name="Ye Y.-Q."/>
            <person name="Zhang Z.-R."/>
            <person name="Yuan S.-M."/>
            <person name="Zhang X.-Y."/>
        </authorList>
    </citation>
    <scope>NUCLEOTIDE SEQUENCE [LARGE SCALE GENOMIC DNA]</scope>
    <source>
        <strain evidence="9 10">SDUM1044001</strain>
    </source>
</reference>
<dbReference type="InterPro" id="IPR027417">
    <property type="entry name" value="P-loop_NTPase"/>
</dbReference>
<evidence type="ECO:0000256" key="3">
    <source>
        <dbReference type="ARBA" id="ARBA00022448"/>
    </source>
</evidence>
<evidence type="ECO:0000256" key="2">
    <source>
        <dbReference type="ARBA" id="ARBA00005417"/>
    </source>
</evidence>
<dbReference type="Proteomes" id="UP001378188">
    <property type="component" value="Unassembled WGS sequence"/>
</dbReference>
<dbReference type="PANTHER" id="PTHR42788">
    <property type="entry name" value="TAURINE IMPORT ATP-BINDING PROTEIN-RELATED"/>
    <property type="match status" value="1"/>
</dbReference>
<keyword evidence="6 9" id="KW-0067">ATP-binding</keyword>
<dbReference type="PROSITE" id="PS50893">
    <property type="entry name" value="ABC_TRANSPORTER_2"/>
    <property type="match status" value="1"/>
</dbReference>
<dbReference type="PROSITE" id="PS00211">
    <property type="entry name" value="ABC_TRANSPORTER_1"/>
    <property type="match status" value="1"/>
</dbReference>
<organism evidence="9 10">
    <name type="scientific">Microbaculum marinum</name>
    <dbReference type="NCBI Taxonomy" id="1764581"/>
    <lineage>
        <taxon>Bacteria</taxon>
        <taxon>Pseudomonadati</taxon>
        <taxon>Pseudomonadota</taxon>
        <taxon>Alphaproteobacteria</taxon>
        <taxon>Hyphomicrobiales</taxon>
        <taxon>Tepidamorphaceae</taxon>
        <taxon>Microbaculum</taxon>
    </lineage>
</organism>
<protein>
    <submittedName>
        <fullName evidence="9">ABC transporter ATP-binding protein</fullName>
    </submittedName>
</protein>
<comment type="subcellular location">
    <subcellularLocation>
        <location evidence="1">Cell membrane</location>
        <topology evidence="1">Peripheral membrane protein</topology>
    </subcellularLocation>
</comment>
<keyword evidence="5" id="KW-0547">Nucleotide-binding</keyword>
<gene>
    <name evidence="9" type="ORF">V3328_23905</name>
</gene>
<dbReference type="Gene3D" id="3.40.50.300">
    <property type="entry name" value="P-loop containing nucleotide triphosphate hydrolases"/>
    <property type="match status" value="1"/>
</dbReference>
<dbReference type="AlphaFoldDB" id="A0AAW9S040"/>
<dbReference type="EMBL" id="JAZHOF010000012">
    <property type="protein sequence ID" value="MEJ8574545.1"/>
    <property type="molecule type" value="Genomic_DNA"/>
</dbReference>
<keyword evidence="3" id="KW-0813">Transport</keyword>
<keyword evidence="4" id="KW-1003">Cell membrane</keyword>